<protein>
    <recommendedName>
        <fullName evidence="1">CHASE2 domain-containing protein</fullName>
    </recommendedName>
</protein>
<accession>X0YJI7</accession>
<feature type="domain" description="CHASE2" evidence="1">
    <location>
        <begin position="2"/>
        <end position="73"/>
    </location>
</feature>
<evidence type="ECO:0000259" key="1">
    <source>
        <dbReference type="Pfam" id="PF05226"/>
    </source>
</evidence>
<dbReference type="EMBL" id="BARS01054436">
    <property type="protein sequence ID" value="GAG48738.1"/>
    <property type="molecule type" value="Genomic_DNA"/>
</dbReference>
<comment type="caution">
    <text evidence="2">The sequence shown here is derived from an EMBL/GenBank/DDBJ whole genome shotgun (WGS) entry which is preliminary data.</text>
</comment>
<dbReference type="AlphaFoldDB" id="X0YJI7"/>
<dbReference type="InterPro" id="IPR007890">
    <property type="entry name" value="CHASE2"/>
</dbReference>
<feature type="non-terminal residue" evidence="2">
    <location>
        <position position="81"/>
    </location>
</feature>
<organism evidence="2">
    <name type="scientific">marine sediment metagenome</name>
    <dbReference type="NCBI Taxonomy" id="412755"/>
    <lineage>
        <taxon>unclassified sequences</taxon>
        <taxon>metagenomes</taxon>
        <taxon>ecological metagenomes</taxon>
    </lineage>
</organism>
<name>X0YJI7_9ZZZZ</name>
<evidence type="ECO:0000313" key="2">
    <source>
        <dbReference type="EMBL" id="GAG48738.1"/>
    </source>
</evidence>
<dbReference type="Pfam" id="PF05226">
    <property type="entry name" value="CHASE2"/>
    <property type="match status" value="1"/>
</dbReference>
<proteinExistence type="predicted"/>
<gene>
    <name evidence="2" type="ORF">S01H1_80583</name>
</gene>
<sequence>MIELKAYDLRFLSRGMKKATPEVVLAVIDEKSLDTIGKWPWPRAKIGKLVDLLSKNGAKVIGFDVGFWEPDENNNLQFINQ</sequence>
<reference evidence="2" key="1">
    <citation type="journal article" date="2014" name="Front. Microbiol.">
        <title>High frequency of phylogenetically diverse reductive dehalogenase-homologous genes in deep subseafloor sedimentary metagenomes.</title>
        <authorList>
            <person name="Kawai M."/>
            <person name="Futagami T."/>
            <person name="Toyoda A."/>
            <person name="Takaki Y."/>
            <person name="Nishi S."/>
            <person name="Hori S."/>
            <person name="Arai W."/>
            <person name="Tsubouchi T."/>
            <person name="Morono Y."/>
            <person name="Uchiyama I."/>
            <person name="Ito T."/>
            <person name="Fujiyama A."/>
            <person name="Inagaki F."/>
            <person name="Takami H."/>
        </authorList>
    </citation>
    <scope>NUCLEOTIDE SEQUENCE</scope>
    <source>
        <strain evidence="2">Expedition CK06-06</strain>
    </source>
</reference>